<proteinExistence type="predicted"/>
<feature type="region of interest" description="Disordered" evidence="1">
    <location>
        <begin position="1"/>
        <end position="24"/>
    </location>
</feature>
<evidence type="ECO:0000313" key="3">
    <source>
        <dbReference type="Proteomes" id="UP000501690"/>
    </source>
</evidence>
<keyword evidence="3" id="KW-1185">Reference proteome</keyword>
<feature type="region of interest" description="Disordered" evidence="1">
    <location>
        <begin position="258"/>
        <end position="302"/>
    </location>
</feature>
<reference evidence="2 3" key="1">
    <citation type="submission" date="2019-04" db="EMBL/GenBank/DDBJ databases">
        <title>An improved genome assembly and genetic linkage map for asparagus bean, Vigna unguiculata ssp. sesquipedialis.</title>
        <authorList>
            <person name="Xia Q."/>
            <person name="Zhang R."/>
            <person name="Dong Y."/>
        </authorList>
    </citation>
    <scope>NUCLEOTIDE SEQUENCE [LARGE SCALE GENOMIC DNA]</scope>
    <source>
        <tissue evidence="2">Leaf</tissue>
    </source>
</reference>
<keyword evidence="2" id="KW-0808">Transferase</keyword>
<dbReference type="GO" id="GO:0008483">
    <property type="term" value="F:transaminase activity"/>
    <property type="evidence" value="ECO:0007669"/>
    <property type="project" value="UniProtKB-KW"/>
</dbReference>
<dbReference type="Proteomes" id="UP000501690">
    <property type="component" value="Linkage Group LG2"/>
</dbReference>
<feature type="compositionally biased region" description="Low complexity" evidence="1">
    <location>
        <begin position="258"/>
        <end position="292"/>
    </location>
</feature>
<evidence type="ECO:0000313" key="2">
    <source>
        <dbReference type="EMBL" id="QCD83139.1"/>
    </source>
</evidence>
<dbReference type="EMBL" id="CP039346">
    <property type="protein sequence ID" value="QCD83139.1"/>
    <property type="molecule type" value="Genomic_DNA"/>
</dbReference>
<dbReference type="AlphaFoldDB" id="A0A4D6L3R0"/>
<name>A0A4D6L3R0_VIGUN</name>
<gene>
    <name evidence="2" type="ORF">DEO72_LG2g3482</name>
</gene>
<evidence type="ECO:0000256" key="1">
    <source>
        <dbReference type="SAM" id="MobiDB-lite"/>
    </source>
</evidence>
<organism evidence="2 3">
    <name type="scientific">Vigna unguiculata</name>
    <name type="common">Cowpea</name>
    <dbReference type="NCBI Taxonomy" id="3917"/>
    <lineage>
        <taxon>Eukaryota</taxon>
        <taxon>Viridiplantae</taxon>
        <taxon>Streptophyta</taxon>
        <taxon>Embryophyta</taxon>
        <taxon>Tracheophyta</taxon>
        <taxon>Spermatophyta</taxon>
        <taxon>Magnoliopsida</taxon>
        <taxon>eudicotyledons</taxon>
        <taxon>Gunneridae</taxon>
        <taxon>Pentapetalae</taxon>
        <taxon>rosids</taxon>
        <taxon>fabids</taxon>
        <taxon>Fabales</taxon>
        <taxon>Fabaceae</taxon>
        <taxon>Papilionoideae</taxon>
        <taxon>50 kb inversion clade</taxon>
        <taxon>NPAAA clade</taxon>
        <taxon>indigoferoid/millettioid clade</taxon>
        <taxon>Phaseoleae</taxon>
        <taxon>Vigna</taxon>
    </lineage>
</organism>
<keyword evidence="2" id="KW-0032">Aminotransferase</keyword>
<sequence length="340" mass="37587">MSASSKIAGSPHESPDTKGFQTAWRGTHAARRQVPLMLLFLQASPDGTTPNAKSHTLQFSTGFIAIAWRSNTTAGCYTSTYAILIFKHPEQIRAFCPGYFSHFASGLEPRHIGARPKCTPFGLGYHPKPYTHFYASVVSKPVPYTQFHSPAAIHSPPPHLPQSSLIERQPFFQNRTTHFRLSSPRPTFFKPTSIKCATQLHTQPPPLPHAQDRVFNFVAGPATLPEKVLLRAQSELYNWGGSDMSGVFAPSSRSRRSILSSSSRAAPQPSSPLCRSTSAPLTTSSTSSSRAPPGRKWHTGTVPGLTLSHFCEERERECARERARGRSCRGEEKWFAKFEP</sequence>
<accession>A0A4D6L3R0</accession>
<protein>
    <submittedName>
        <fullName evidence="2">Phosphoserine aminotransferase</fullName>
    </submittedName>
</protein>